<dbReference type="PANTHER" id="PTHR41795">
    <property type="entry name" value="EXOPOLYSACCHARIDE SYNTHESIS PROTEIN"/>
    <property type="match status" value="1"/>
</dbReference>
<evidence type="ECO:0000256" key="1">
    <source>
        <dbReference type="SAM" id="Phobius"/>
    </source>
</evidence>
<gene>
    <name evidence="2" type="ORF">RSO01_26180</name>
</gene>
<protein>
    <recommendedName>
        <fullName evidence="4">Exopolysaccharide biosynthesis protein</fullName>
    </recommendedName>
</protein>
<accession>A0A512N8Z2</accession>
<evidence type="ECO:0008006" key="4">
    <source>
        <dbReference type="Google" id="ProtNLM"/>
    </source>
</evidence>
<dbReference type="Pfam" id="PF06055">
    <property type="entry name" value="ExoD"/>
    <property type="match status" value="1"/>
</dbReference>
<feature type="transmembrane region" description="Helical" evidence="1">
    <location>
        <begin position="55"/>
        <end position="88"/>
    </location>
</feature>
<proteinExistence type="predicted"/>
<dbReference type="EMBL" id="BKAJ01000038">
    <property type="protein sequence ID" value="GEP55452.1"/>
    <property type="molecule type" value="Genomic_DNA"/>
</dbReference>
<feature type="transmembrane region" description="Helical" evidence="1">
    <location>
        <begin position="147"/>
        <end position="175"/>
    </location>
</feature>
<sequence length="216" mass="23364">MAPLNARELLPSMPDDCAPPDHLPASVHLSRMLERPEGTHVSIGWLMNELGDRSFGVTLLVMAIIALMPGASAFVGVLIAWPAIQLILGHDKAVLPQLLARREISVDRLARLIALVAPRLAWVERLIRPRSPTLFETTRRMTGTAMLLLGLTLVSPVPFTHVMPALVIMMLALAYLEEDGLALLLALLAALCSLGVTAATLWGAVETIDRIDPATH</sequence>
<feature type="transmembrane region" description="Helical" evidence="1">
    <location>
        <begin position="181"/>
        <end position="205"/>
    </location>
</feature>
<name>A0A512N8Z2_9HYPH</name>
<dbReference type="PANTHER" id="PTHR41795:SF1">
    <property type="entry name" value="EXOPOLYSACCHARIDE SYNTHESIS PROTEIN"/>
    <property type="match status" value="1"/>
</dbReference>
<organism evidence="2 3">
    <name type="scientific">Reyranella soli</name>
    <dbReference type="NCBI Taxonomy" id="1230389"/>
    <lineage>
        <taxon>Bacteria</taxon>
        <taxon>Pseudomonadati</taxon>
        <taxon>Pseudomonadota</taxon>
        <taxon>Alphaproteobacteria</taxon>
        <taxon>Hyphomicrobiales</taxon>
        <taxon>Reyranellaceae</taxon>
        <taxon>Reyranella</taxon>
    </lineage>
</organism>
<reference evidence="2 3" key="1">
    <citation type="submission" date="2019-07" db="EMBL/GenBank/DDBJ databases">
        <title>Whole genome shotgun sequence of Reyranella soli NBRC 108950.</title>
        <authorList>
            <person name="Hosoyama A."/>
            <person name="Uohara A."/>
            <person name="Ohji S."/>
            <person name="Ichikawa N."/>
        </authorList>
    </citation>
    <scope>NUCLEOTIDE SEQUENCE [LARGE SCALE GENOMIC DNA]</scope>
    <source>
        <strain evidence="2 3">NBRC 108950</strain>
    </source>
</reference>
<comment type="caution">
    <text evidence="2">The sequence shown here is derived from an EMBL/GenBank/DDBJ whole genome shotgun (WGS) entry which is preliminary data.</text>
</comment>
<evidence type="ECO:0000313" key="2">
    <source>
        <dbReference type="EMBL" id="GEP55452.1"/>
    </source>
</evidence>
<keyword evidence="3" id="KW-1185">Reference proteome</keyword>
<dbReference type="Proteomes" id="UP000321058">
    <property type="component" value="Unassembled WGS sequence"/>
</dbReference>
<keyword evidence="1" id="KW-1133">Transmembrane helix</keyword>
<dbReference type="RefSeq" id="WP_147149541.1">
    <property type="nucleotide sequence ID" value="NZ_BKAJ01000038.1"/>
</dbReference>
<keyword evidence="1" id="KW-0472">Membrane</keyword>
<dbReference type="AlphaFoldDB" id="A0A512N8Z2"/>
<evidence type="ECO:0000313" key="3">
    <source>
        <dbReference type="Proteomes" id="UP000321058"/>
    </source>
</evidence>
<keyword evidence="1" id="KW-0812">Transmembrane</keyword>
<dbReference type="OrthoDB" id="8238926at2"/>
<dbReference type="InterPro" id="IPR010331">
    <property type="entry name" value="ExoD"/>
</dbReference>
<dbReference type="PIRSF" id="PIRSF033239">
    <property type="entry name" value="ExoD"/>
    <property type="match status" value="1"/>
</dbReference>